<sequence>MNDSHELGLLIKSHIPIIAIETKEEKRVIELFKTIQKRHNVTTFQWTLTEGLNSVLLSFENEHRYTKPEDLLRHIKSNADAGIYILTDFHTFLDEPLLVRLLKDIALDYDVTKKTIILLGHDIEVPGDIQNYCSNFEISLPDSKALELIVKKVAKSWSEQNAQQKVRVDPKAYEMLLGNLSGLTSAEAKRLTRKAIFDDGIIDQSDLPELMKAKYNLLNQKGVLQYEFNTEQFANVGGLRQLKKWLDIRHAAFVKNQQDVVDDVLDIPKGVLLLGVQGCGKSLAAKAVAGRWNLPLLRLDFGAIYNKFHGETERNIRESLKMAESMSPCVLWIDEIEKGFSTNDSDGGTSSRVLGTILTWMAEKSKSVFLVATANDIKSLPPELVRKGRFDEIFFVDLPKHSVRDLIFKIHLEKRKQDINVLDIGQYAQISDGFSGAEIEQAVVAALYDARAKQENLNDSHIIHQVKNSKPLSVVMSERITALRDWASNRTVPAD</sequence>
<organism evidence="9">
    <name type="scientific">hydrothermal vent metagenome</name>
    <dbReference type="NCBI Taxonomy" id="652676"/>
    <lineage>
        <taxon>unclassified sequences</taxon>
        <taxon>metagenomes</taxon>
        <taxon>ecological metagenomes</taxon>
    </lineage>
</organism>
<comment type="similarity">
    <text evidence="6">Belongs to the AAA ATPase family. Highly divergent.</text>
</comment>
<gene>
    <name evidence="9" type="ORF">MNBD_GAMMA22-2421</name>
</gene>
<keyword evidence="5" id="KW-0067">ATP-binding</keyword>
<keyword evidence="4" id="KW-0547">Nucleotide-binding</keyword>
<evidence type="ECO:0000256" key="2">
    <source>
        <dbReference type="ARBA" id="ARBA00022528"/>
    </source>
</evidence>
<dbReference type="InterPro" id="IPR027417">
    <property type="entry name" value="P-loop_NTPase"/>
</dbReference>
<dbReference type="Pfam" id="PF00004">
    <property type="entry name" value="AAA"/>
    <property type="match status" value="1"/>
</dbReference>
<protein>
    <recommendedName>
        <fullName evidence="7">Uncharacterized AAA domain-containing protein ycf46</fullName>
    </recommendedName>
</protein>
<comment type="subcellular location">
    <subcellularLocation>
        <location evidence="1">Plastid</location>
        <location evidence="1">Chloroplast</location>
    </subcellularLocation>
</comment>
<dbReference type="PANTHER" id="PTHR42960">
    <property type="entry name" value="YCF46 PROTEIN"/>
    <property type="match status" value="1"/>
</dbReference>
<evidence type="ECO:0000256" key="6">
    <source>
        <dbReference type="ARBA" id="ARBA00038088"/>
    </source>
</evidence>
<dbReference type="Gene3D" id="3.40.50.300">
    <property type="entry name" value="P-loop containing nucleotide triphosphate hydrolases"/>
    <property type="match status" value="1"/>
</dbReference>
<dbReference type="InterPro" id="IPR003593">
    <property type="entry name" value="AAA+_ATPase"/>
</dbReference>
<dbReference type="GO" id="GO:0005524">
    <property type="term" value="F:ATP binding"/>
    <property type="evidence" value="ECO:0007669"/>
    <property type="project" value="UniProtKB-KW"/>
</dbReference>
<feature type="domain" description="AAA+ ATPase" evidence="8">
    <location>
        <begin position="267"/>
        <end position="400"/>
    </location>
</feature>
<dbReference type="EMBL" id="UOFS01000018">
    <property type="protein sequence ID" value="VAW94593.1"/>
    <property type="molecule type" value="Genomic_DNA"/>
</dbReference>
<dbReference type="InterPro" id="IPR052381">
    <property type="entry name" value="AAA_domain_protein"/>
</dbReference>
<keyword evidence="3" id="KW-0934">Plastid</keyword>
<evidence type="ECO:0000256" key="5">
    <source>
        <dbReference type="ARBA" id="ARBA00022840"/>
    </source>
</evidence>
<keyword evidence="2" id="KW-0150">Chloroplast</keyword>
<dbReference type="GO" id="GO:0009507">
    <property type="term" value="C:chloroplast"/>
    <property type="evidence" value="ECO:0007669"/>
    <property type="project" value="UniProtKB-SubCell"/>
</dbReference>
<dbReference type="Gene3D" id="1.10.8.60">
    <property type="match status" value="1"/>
</dbReference>
<evidence type="ECO:0000313" key="9">
    <source>
        <dbReference type="EMBL" id="VAW94593.1"/>
    </source>
</evidence>
<dbReference type="CDD" id="cd19507">
    <property type="entry name" value="RecA-like_Ycf46-like"/>
    <property type="match status" value="1"/>
</dbReference>
<evidence type="ECO:0000259" key="8">
    <source>
        <dbReference type="SMART" id="SM00382"/>
    </source>
</evidence>
<evidence type="ECO:0000256" key="4">
    <source>
        <dbReference type="ARBA" id="ARBA00022741"/>
    </source>
</evidence>
<dbReference type="SUPFAM" id="SSF52540">
    <property type="entry name" value="P-loop containing nucleoside triphosphate hydrolases"/>
    <property type="match status" value="2"/>
</dbReference>
<dbReference type="SMART" id="SM00382">
    <property type="entry name" value="AAA"/>
    <property type="match status" value="1"/>
</dbReference>
<dbReference type="GO" id="GO:0016887">
    <property type="term" value="F:ATP hydrolysis activity"/>
    <property type="evidence" value="ECO:0007669"/>
    <property type="project" value="InterPro"/>
</dbReference>
<reference evidence="9" key="1">
    <citation type="submission" date="2018-06" db="EMBL/GenBank/DDBJ databases">
        <authorList>
            <person name="Zhirakovskaya E."/>
        </authorList>
    </citation>
    <scope>NUCLEOTIDE SEQUENCE</scope>
</reference>
<dbReference type="AlphaFoldDB" id="A0A3B1A392"/>
<evidence type="ECO:0000256" key="1">
    <source>
        <dbReference type="ARBA" id="ARBA00004229"/>
    </source>
</evidence>
<dbReference type="PANTHER" id="PTHR42960:SF1">
    <property type="entry name" value="YCF46 PROTEIN"/>
    <property type="match status" value="1"/>
</dbReference>
<name>A0A3B1A392_9ZZZZ</name>
<dbReference type="InterPro" id="IPR003959">
    <property type="entry name" value="ATPase_AAA_core"/>
</dbReference>
<evidence type="ECO:0000256" key="7">
    <source>
        <dbReference type="ARBA" id="ARBA00040480"/>
    </source>
</evidence>
<evidence type="ECO:0000256" key="3">
    <source>
        <dbReference type="ARBA" id="ARBA00022640"/>
    </source>
</evidence>
<proteinExistence type="inferred from homology"/>
<accession>A0A3B1A392</accession>